<proteinExistence type="predicted"/>
<comment type="caution">
    <text evidence="2">The sequence shown here is derived from an EMBL/GenBank/DDBJ whole genome shotgun (WGS) entry which is preliminary data.</text>
</comment>
<evidence type="ECO:0000259" key="1">
    <source>
        <dbReference type="Pfam" id="PF02893"/>
    </source>
</evidence>
<keyword evidence="3" id="KW-1185">Reference proteome</keyword>
<dbReference type="Pfam" id="PF02893">
    <property type="entry name" value="GRAM"/>
    <property type="match status" value="1"/>
</dbReference>
<dbReference type="AlphaFoldDB" id="A0AAD5HDZ5"/>
<dbReference type="Proteomes" id="UP001206595">
    <property type="component" value="Unassembled WGS sequence"/>
</dbReference>
<reference evidence="2" key="2">
    <citation type="journal article" date="2022" name="Proc. Natl. Acad. Sci. U.S.A.">
        <title>Diploid-dominant life cycles characterize the early evolution of Fungi.</title>
        <authorList>
            <person name="Amses K.R."/>
            <person name="Simmons D.R."/>
            <person name="Longcore J.E."/>
            <person name="Mondo S.J."/>
            <person name="Seto K."/>
            <person name="Jeronimo G.H."/>
            <person name="Bonds A.E."/>
            <person name="Quandt C.A."/>
            <person name="Davis W.J."/>
            <person name="Chang Y."/>
            <person name="Federici B.A."/>
            <person name="Kuo A."/>
            <person name="LaButti K."/>
            <person name="Pangilinan J."/>
            <person name="Andreopoulos W."/>
            <person name="Tritt A."/>
            <person name="Riley R."/>
            <person name="Hundley H."/>
            <person name="Johnson J."/>
            <person name="Lipzen A."/>
            <person name="Barry K."/>
            <person name="Lang B.F."/>
            <person name="Cuomo C.A."/>
            <person name="Buchler N.E."/>
            <person name="Grigoriev I.V."/>
            <person name="Spatafora J.W."/>
            <person name="Stajich J.E."/>
            <person name="James T.Y."/>
        </authorList>
    </citation>
    <scope>NUCLEOTIDE SEQUENCE</scope>
    <source>
        <strain evidence="2">AG</strain>
    </source>
</reference>
<dbReference type="GeneID" id="75915173"/>
<feature type="domain" description="GRAM" evidence="1">
    <location>
        <begin position="63"/>
        <end position="161"/>
    </location>
</feature>
<evidence type="ECO:0000313" key="2">
    <source>
        <dbReference type="EMBL" id="KAI8578658.1"/>
    </source>
</evidence>
<name>A0AAD5HDZ5_UMBRA</name>
<dbReference type="EMBL" id="MU620927">
    <property type="protein sequence ID" value="KAI8578658.1"/>
    <property type="molecule type" value="Genomic_DNA"/>
</dbReference>
<dbReference type="RefSeq" id="XP_051443662.1">
    <property type="nucleotide sequence ID" value="XM_051589828.1"/>
</dbReference>
<protein>
    <recommendedName>
        <fullName evidence="1">GRAM domain-containing protein</fullName>
    </recommendedName>
</protein>
<gene>
    <name evidence="2" type="ORF">K450DRAFT_245924</name>
</gene>
<sequence length="170" mass="19255">MQRLLKNTSLGSSPGAEIITISETEDMAPTEKDIAAIKSLPTTEVQKLVQPLKMNLAMQKQNELFRIHFRLPASENLNYEVPATYLPEKKEKEEKPAANGTEPAATDFTGRLSLSEAYLTFQCLEKQKTLEFVLPLYTVRRVERLNGKSQIYSLKMVTWHQSVHVFNLSG</sequence>
<organism evidence="2 3">
    <name type="scientific">Umbelopsis ramanniana AG</name>
    <dbReference type="NCBI Taxonomy" id="1314678"/>
    <lineage>
        <taxon>Eukaryota</taxon>
        <taxon>Fungi</taxon>
        <taxon>Fungi incertae sedis</taxon>
        <taxon>Mucoromycota</taxon>
        <taxon>Mucoromycotina</taxon>
        <taxon>Umbelopsidomycetes</taxon>
        <taxon>Umbelopsidales</taxon>
        <taxon>Umbelopsidaceae</taxon>
        <taxon>Umbelopsis</taxon>
    </lineage>
</organism>
<accession>A0AAD5HDZ5</accession>
<dbReference type="InterPro" id="IPR004182">
    <property type="entry name" value="GRAM"/>
</dbReference>
<reference evidence="2" key="1">
    <citation type="submission" date="2021-06" db="EMBL/GenBank/DDBJ databases">
        <authorList>
            <consortium name="DOE Joint Genome Institute"/>
            <person name="Mondo S.J."/>
            <person name="Amses K.R."/>
            <person name="Simmons D.R."/>
            <person name="Longcore J.E."/>
            <person name="Seto K."/>
            <person name="Alves G.H."/>
            <person name="Bonds A.E."/>
            <person name="Quandt C.A."/>
            <person name="Davis W.J."/>
            <person name="Chang Y."/>
            <person name="Letcher P.M."/>
            <person name="Powell M.J."/>
            <person name="Kuo A."/>
            <person name="Labutti K."/>
            <person name="Pangilinan J."/>
            <person name="Andreopoulos W."/>
            <person name="Tritt A."/>
            <person name="Riley R."/>
            <person name="Hundley H."/>
            <person name="Johnson J."/>
            <person name="Lipzen A."/>
            <person name="Barry K."/>
            <person name="Berbee M.L."/>
            <person name="Buchler N.E."/>
            <person name="Grigoriev I.V."/>
            <person name="Spatafora J.W."/>
            <person name="Stajich J.E."/>
            <person name="James T.Y."/>
        </authorList>
    </citation>
    <scope>NUCLEOTIDE SEQUENCE</scope>
    <source>
        <strain evidence="2">AG</strain>
    </source>
</reference>
<evidence type="ECO:0000313" key="3">
    <source>
        <dbReference type="Proteomes" id="UP001206595"/>
    </source>
</evidence>